<sequence length="295" mass="32849">PGSGLAFLDFSLLPSGSTVRQSIDEWRAQGWTEGAKCLQLVRAGGYLEIVVLNLPVPLAAHLRITHRSAYAPGCQGQGFASVTITVNGTAIARSYAPSAAGFYPNAFTTDTWEVSRWITPGRNRIRITAGRLCSVYEIRRIEVSITGSASRLIETHQMTHDIANNRPIDSVVAFSPSDQWAVCWVKVASEARGKRIEWRFYDPSGVLYYQGQRRADRYNWGYVRIRNWRAADLRGQWRVDVFVNGNYQLSVPFTIGSRTNITHGPRITGVDFPSAIAANGEKNRGYISFFDPDGD</sequence>
<protein>
    <recommendedName>
        <fullName evidence="2">DUF2914 domain-containing protein</fullName>
    </recommendedName>
</protein>
<dbReference type="EMBL" id="BART01018975">
    <property type="protein sequence ID" value="GAG80322.1"/>
    <property type="molecule type" value="Genomic_DNA"/>
</dbReference>
<evidence type="ECO:0000313" key="1">
    <source>
        <dbReference type="EMBL" id="GAG80322.1"/>
    </source>
</evidence>
<dbReference type="AlphaFoldDB" id="X1BGJ2"/>
<gene>
    <name evidence="1" type="ORF">S01H4_35646</name>
</gene>
<comment type="caution">
    <text evidence="1">The sequence shown here is derived from an EMBL/GenBank/DDBJ whole genome shotgun (WGS) entry which is preliminary data.</text>
</comment>
<name>X1BGJ2_9ZZZZ</name>
<feature type="non-terminal residue" evidence="1">
    <location>
        <position position="1"/>
    </location>
</feature>
<feature type="non-terminal residue" evidence="1">
    <location>
        <position position="295"/>
    </location>
</feature>
<evidence type="ECO:0008006" key="2">
    <source>
        <dbReference type="Google" id="ProtNLM"/>
    </source>
</evidence>
<organism evidence="1">
    <name type="scientific">marine sediment metagenome</name>
    <dbReference type="NCBI Taxonomy" id="412755"/>
    <lineage>
        <taxon>unclassified sequences</taxon>
        <taxon>metagenomes</taxon>
        <taxon>ecological metagenomes</taxon>
    </lineage>
</organism>
<proteinExistence type="predicted"/>
<reference evidence="1" key="1">
    <citation type="journal article" date="2014" name="Front. Microbiol.">
        <title>High frequency of phylogenetically diverse reductive dehalogenase-homologous genes in deep subseafloor sedimentary metagenomes.</title>
        <authorList>
            <person name="Kawai M."/>
            <person name="Futagami T."/>
            <person name="Toyoda A."/>
            <person name="Takaki Y."/>
            <person name="Nishi S."/>
            <person name="Hori S."/>
            <person name="Arai W."/>
            <person name="Tsubouchi T."/>
            <person name="Morono Y."/>
            <person name="Uchiyama I."/>
            <person name="Ito T."/>
            <person name="Fujiyama A."/>
            <person name="Inagaki F."/>
            <person name="Takami H."/>
        </authorList>
    </citation>
    <scope>NUCLEOTIDE SEQUENCE</scope>
    <source>
        <strain evidence="1">Expedition CK06-06</strain>
    </source>
</reference>
<accession>X1BGJ2</accession>